<keyword evidence="4" id="KW-1185">Reference proteome</keyword>
<sequence length="265" mass="29157">MKAQQIAQHDVENNGVCLDSKISEGLYIFTLARGSAVELHVGGLDLTVYNLYRSQRHQLEAGELLTMASHTSLLVAGDFNAHHPILQSVSATNRTGRHLAVLLEEVPHIHLLNTGEPTHVRRGRLDLTLVSGDLAAGASCQVHPTHTSDHYATLTTSPPIPPRPSPRWNIKRADWGKFQASLDEWWVTYEPPDDLHQQERDLTGALQRAADAAIPNPSTLPAGTASQPPHLADSQSIPRVSDCRALEDRRALRAYRAPRCQARLS</sequence>
<evidence type="ECO:0000313" key="4">
    <source>
        <dbReference type="Proteomes" id="UP000770661"/>
    </source>
</evidence>
<dbReference type="Pfam" id="PF14529">
    <property type="entry name" value="Exo_endo_phos_2"/>
    <property type="match status" value="1"/>
</dbReference>
<evidence type="ECO:0000313" key="3">
    <source>
        <dbReference type="EMBL" id="KAG0724392.1"/>
    </source>
</evidence>
<dbReference type="SUPFAM" id="SSF56219">
    <property type="entry name" value="DNase I-like"/>
    <property type="match status" value="1"/>
</dbReference>
<name>A0A8J4YBV3_CHIOP</name>
<accession>A0A8J4YBV3</accession>
<dbReference type="PANTHER" id="PTHR33273:SF4">
    <property type="entry name" value="ENDONUCLEASE_EXONUCLEASE_PHOSPHATASE DOMAIN-CONTAINING PROTEIN"/>
    <property type="match status" value="1"/>
</dbReference>
<dbReference type="Gene3D" id="3.60.10.10">
    <property type="entry name" value="Endonuclease/exonuclease/phosphatase"/>
    <property type="match status" value="1"/>
</dbReference>
<reference evidence="3" key="1">
    <citation type="submission" date="2020-07" db="EMBL/GenBank/DDBJ databases">
        <title>The High-quality genome of the commercially important snow crab, Chionoecetes opilio.</title>
        <authorList>
            <person name="Jeong J.-H."/>
            <person name="Ryu S."/>
        </authorList>
    </citation>
    <scope>NUCLEOTIDE SEQUENCE</scope>
    <source>
        <strain evidence="3">MADBK_172401_WGS</strain>
        <tissue evidence="3">Digestive gland</tissue>
    </source>
</reference>
<dbReference type="PANTHER" id="PTHR33273">
    <property type="entry name" value="DOMAIN-CONTAINING PROTEIN, PUTATIVE-RELATED"/>
    <property type="match status" value="1"/>
</dbReference>
<organism evidence="3 4">
    <name type="scientific">Chionoecetes opilio</name>
    <name type="common">Atlantic snow crab</name>
    <name type="synonym">Cancer opilio</name>
    <dbReference type="NCBI Taxonomy" id="41210"/>
    <lineage>
        <taxon>Eukaryota</taxon>
        <taxon>Metazoa</taxon>
        <taxon>Ecdysozoa</taxon>
        <taxon>Arthropoda</taxon>
        <taxon>Crustacea</taxon>
        <taxon>Multicrustacea</taxon>
        <taxon>Malacostraca</taxon>
        <taxon>Eumalacostraca</taxon>
        <taxon>Eucarida</taxon>
        <taxon>Decapoda</taxon>
        <taxon>Pleocyemata</taxon>
        <taxon>Brachyura</taxon>
        <taxon>Eubrachyura</taxon>
        <taxon>Majoidea</taxon>
        <taxon>Majidae</taxon>
        <taxon>Chionoecetes</taxon>
    </lineage>
</organism>
<feature type="region of interest" description="Disordered" evidence="1">
    <location>
        <begin position="214"/>
        <end position="238"/>
    </location>
</feature>
<gene>
    <name evidence="3" type="ORF">GWK47_040645</name>
</gene>
<evidence type="ECO:0000259" key="2">
    <source>
        <dbReference type="Pfam" id="PF14529"/>
    </source>
</evidence>
<feature type="domain" description="Endonuclease/exonuclease/phosphatase" evidence="2">
    <location>
        <begin position="48"/>
        <end position="153"/>
    </location>
</feature>
<dbReference type="InterPro" id="IPR036691">
    <property type="entry name" value="Endo/exonu/phosph_ase_sf"/>
</dbReference>
<dbReference type="InterPro" id="IPR005135">
    <property type="entry name" value="Endo/exonuclease/phosphatase"/>
</dbReference>
<evidence type="ECO:0000256" key="1">
    <source>
        <dbReference type="SAM" id="MobiDB-lite"/>
    </source>
</evidence>
<dbReference type="OrthoDB" id="6772810at2759"/>
<proteinExistence type="predicted"/>
<dbReference type="Proteomes" id="UP000770661">
    <property type="component" value="Unassembled WGS sequence"/>
</dbReference>
<feature type="compositionally biased region" description="Polar residues" evidence="1">
    <location>
        <begin position="216"/>
        <end position="238"/>
    </location>
</feature>
<comment type="caution">
    <text evidence="3">The sequence shown here is derived from an EMBL/GenBank/DDBJ whole genome shotgun (WGS) entry which is preliminary data.</text>
</comment>
<dbReference type="GO" id="GO:0003824">
    <property type="term" value="F:catalytic activity"/>
    <property type="evidence" value="ECO:0007669"/>
    <property type="project" value="InterPro"/>
</dbReference>
<protein>
    <recommendedName>
        <fullName evidence="2">Endonuclease/exonuclease/phosphatase domain-containing protein</fullName>
    </recommendedName>
</protein>
<dbReference type="EMBL" id="JACEEZ010006975">
    <property type="protein sequence ID" value="KAG0724392.1"/>
    <property type="molecule type" value="Genomic_DNA"/>
</dbReference>
<dbReference type="AlphaFoldDB" id="A0A8J4YBV3"/>